<dbReference type="Proteomes" id="UP001596037">
    <property type="component" value="Unassembled WGS sequence"/>
</dbReference>
<keyword evidence="2" id="KW-1003">Cell membrane</keyword>
<keyword evidence="3 6" id="KW-0812">Transmembrane</keyword>
<dbReference type="Pfam" id="PF02653">
    <property type="entry name" value="BPD_transp_2"/>
    <property type="match status" value="1"/>
</dbReference>
<feature type="transmembrane region" description="Helical" evidence="6">
    <location>
        <begin position="208"/>
        <end position="228"/>
    </location>
</feature>
<dbReference type="CDD" id="cd06581">
    <property type="entry name" value="TM_PBP1_LivM_like"/>
    <property type="match status" value="1"/>
</dbReference>
<evidence type="ECO:0000313" key="8">
    <source>
        <dbReference type="Proteomes" id="UP001596037"/>
    </source>
</evidence>
<feature type="transmembrane region" description="Helical" evidence="6">
    <location>
        <begin position="257"/>
        <end position="275"/>
    </location>
</feature>
<organism evidence="7 8">
    <name type="scientific">Caenimonas terrae</name>
    <dbReference type="NCBI Taxonomy" id="696074"/>
    <lineage>
        <taxon>Bacteria</taxon>
        <taxon>Pseudomonadati</taxon>
        <taxon>Pseudomonadota</taxon>
        <taxon>Betaproteobacteria</taxon>
        <taxon>Burkholderiales</taxon>
        <taxon>Comamonadaceae</taxon>
        <taxon>Caenimonas</taxon>
    </lineage>
</organism>
<protein>
    <submittedName>
        <fullName evidence="7">Branched-chain amino acid ABC transporter permease</fullName>
    </submittedName>
</protein>
<evidence type="ECO:0000256" key="5">
    <source>
        <dbReference type="ARBA" id="ARBA00023136"/>
    </source>
</evidence>
<dbReference type="EMBL" id="JBHSMF010000009">
    <property type="protein sequence ID" value="MFC5499295.1"/>
    <property type="molecule type" value="Genomic_DNA"/>
</dbReference>
<feature type="transmembrane region" description="Helical" evidence="6">
    <location>
        <begin position="86"/>
        <end position="108"/>
    </location>
</feature>
<proteinExistence type="predicted"/>
<dbReference type="PANTHER" id="PTHR30482:SF20">
    <property type="entry name" value="HIGH-AFFINITY BRANCHED-CHAIN AMINO ACID TRANSPORT SYSTEM PERMEASE PROTEIN LIVM"/>
    <property type="match status" value="1"/>
</dbReference>
<comment type="subcellular location">
    <subcellularLocation>
        <location evidence="1">Cell membrane</location>
        <topology evidence="1">Multi-pass membrane protein</topology>
    </subcellularLocation>
</comment>
<dbReference type="PROSITE" id="PS51257">
    <property type="entry name" value="PROKAR_LIPOPROTEIN"/>
    <property type="match status" value="1"/>
</dbReference>
<dbReference type="PANTHER" id="PTHR30482">
    <property type="entry name" value="HIGH-AFFINITY BRANCHED-CHAIN AMINO ACID TRANSPORT SYSTEM PERMEASE"/>
    <property type="match status" value="1"/>
</dbReference>
<feature type="transmembrane region" description="Helical" evidence="6">
    <location>
        <begin position="32"/>
        <end position="53"/>
    </location>
</feature>
<keyword evidence="4 6" id="KW-1133">Transmembrane helix</keyword>
<evidence type="ECO:0000256" key="4">
    <source>
        <dbReference type="ARBA" id="ARBA00022989"/>
    </source>
</evidence>
<evidence type="ECO:0000256" key="2">
    <source>
        <dbReference type="ARBA" id="ARBA00022475"/>
    </source>
</evidence>
<feature type="transmembrane region" description="Helical" evidence="6">
    <location>
        <begin position="159"/>
        <end position="177"/>
    </location>
</feature>
<dbReference type="InterPro" id="IPR043428">
    <property type="entry name" value="LivM-like"/>
</dbReference>
<evidence type="ECO:0000313" key="7">
    <source>
        <dbReference type="EMBL" id="MFC5499295.1"/>
    </source>
</evidence>
<evidence type="ECO:0000256" key="3">
    <source>
        <dbReference type="ARBA" id="ARBA00022692"/>
    </source>
</evidence>
<reference evidence="8" key="1">
    <citation type="journal article" date="2019" name="Int. J. Syst. Evol. Microbiol.">
        <title>The Global Catalogue of Microorganisms (GCM) 10K type strain sequencing project: providing services to taxonomists for standard genome sequencing and annotation.</title>
        <authorList>
            <consortium name="The Broad Institute Genomics Platform"/>
            <consortium name="The Broad Institute Genome Sequencing Center for Infectious Disease"/>
            <person name="Wu L."/>
            <person name="Ma J."/>
        </authorList>
    </citation>
    <scope>NUCLEOTIDE SEQUENCE [LARGE SCALE GENOMIC DNA]</scope>
    <source>
        <strain evidence="8">CCUG 57401</strain>
    </source>
</reference>
<accession>A0ABW0NF69</accession>
<keyword evidence="8" id="KW-1185">Reference proteome</keyword>
<evidence type="ECO:0000256" key="6">
    <source>
        <dbReference type="SAM" id="Phobius"/>
    </source>
</evidence>
<name>A0ABW0NF69_9BURK</name>
<evidence type="ECO:0000256" key="1">
    <source>
        <dbReference type="ARBA" id="ARBA00004651"/>
    </source>
</evidence>
<keyword evidence="5 6" id="KW-0472">Membrane</keyword>
<gene>
    <name evidence="7" type="ORF">ACFPOE_17245</name>
</gene>
<feature type="transmembrane region" description="Helical" evidence="6">
    <location>
        <begin position="117"/>
        <end position="139"/>
    </location>
</feature>
<feature type="transmembrane region" description="Helical" evidence="6">
    <location>
        <begin position="281"/>
        <end position="302"/>
    </location>
</feature>
<sequence length="312" mass="31864">MARPAWLKSRPVLAGLALLAIGACVPLVGSGYMLGLLTVAFFTAVFAMSWDLLFGFAGEVNFGPTFLIGLGAYTAGILDARLSPGISLWLCVVAGAAAAVIGGVLLALPALRVRGPYFGLTTLVAVLMLQNMVVVFADLTGGEIGLSVPDVISVSATTNYWIAYGFMAVSGAILYGLSRSPIGLVLQASGQDPVQAGALGFNVTKHKLFAFIVSAFFSGLAGALMVFYMGTASVGTFIDISIGVQIIVAAVLGGRRTVIGAAIGAVFLIGAGEALRPLGELATLLVSVAALLVVLFFPNGFLGMLEGRGGRG</sequence>
<feature type="transmembrane region" description="Helical" evidence="6">
    <location>
        <begin position="234"/>
        <end position="252"/>
    </location>
</feature>
<dbReference type="RefSeq" id="WP_376851522.1">
    <property type="nucleotide sequence ID" value="NZ_JBHSMF010000009.1"/>
</dbReference>
<comment type="caution">
    <text evidence="7">The sequence shown here is derived from an EMBL/GenBank/DDBJ whole genome shotgun (WGS) entry which is preliminary data.</text>
</comment>
<dbReference type="InterPro" id="IPR001851">
    <property type="entry name" value="ABC_transp_permease"/>
</dbReference>